<protein>
    <submittedName>
        <fullName evidence="3">Bifunctional Zinc finger</fullName>
    </submittedName>
</protein>
<dbReference type="InterPro" id="IPR015943">
    <property type="entry name" value="WD40/YVTN_repeat-like_dom_sf"/>
</dbReference>
<keyword evidence="1" id="KW-0862">Zinc</keyword>
<dbReference type="Proteomes" id="UP001214638">
    <property type="component" value="Unassembled WGS sequence"/>
</dbReference>
<gene>
    <name evidence="3" type="ORF">BdWA1_000216</name>
</gene>
<accession>A0AAD9UPT9</accession>
<keyword evidence="4" id="KW-1185">Reference proteome</keyword>
<dbReference type="RefSeq" id="XP_067804059.1">
    <property type="nucleotide sequence ID" value="XM_067945268.1"/>
</dbReference>
<feature type="zinc finger region" description="C3H1-type" evidence="1">
    <location>
        <begin position="15"/>
        <end position="56"/>
    </location>
</feature>
<keyword evidence="1" id="KW-0479">Metal-binding</keyword>
<dbReference type="InterPro" id="IPR036322">
    <property type="entry name" value="WD40_repeat_dom_sf"/>
</dbReference>
<sequence length="374" mass="40161">MQQGRHGHGDSAPPKRQQAICKHFALHGKLTVEVFYWYLLDSCRFGPKCINGHNLRRLAHLSDVFRSGIGCCCFGKLSDGSLNLFVAGTEGGIIKRFHLVANFNGPELMKQPNINTETLGAMEPVGGGREKINISALAIIDDCLFVGLACGLIIISHLPSGSIAKLAQHSKPVTVICCINGIVLSSDTQGRINLWSYNGASGNFERVNTLELNAKINCLVELNGTLWAAGMGIYIIQLNTLTIAHSIRHPQGIVVKTLIRYGAHVIAGLSNGHVIVYSPQGEQVYCYRGDGVPMATLDGLVTPTQGDVCMLGNKNGHIVALKLPSFDRIGTLPCHLQVHRSAANGGVSCLVSVGDGLFVTTGFDGHLGLYTWKI</sequence>
<evidence type="ECO:0000313" key="3">
    <source>
        <dbReference type="EMBL" id="KAK2197217.1"/>
    </source>
</evidence>
<reference evidence="3" key="1">
    <citation type="journal article" date="2023" name="Nat. Microbiol.">
        <title>Babesia duncani multi-omics identifies virulence factors and drug targets.</title>
        <authorList>
            <person name="Singh P."/>
            <person name="Lonardi S."/>
            <person name="Liang Q."/>
            <person name="Vydyam P."/>
            <person name="Khabirova E."/>
            <person name="Fang T."/>
            <person name="Gihaz S."/>
            <person name="Thekkiniath J."/>
            <person name="Munshi M."/>
            <person name="Abel S."/>
            <person name="Ciampossin L."/>
            <person name="Batugedara G."/>
            <person name="Gupta M."/>
            <person name="Lu X.M."/>
            <person name="Lenz T."/>
            <person name="Chakravarty S."/>
            <person name="Cornillot E."/>
            <person name="Hu Y."/>
            <person name="Ma W."/>
            <person name="Gonzalez L.M."/>
            <person name="Sanchez S."/>
            <person name="Estrada K."/>
            <person name="Sanchez-Flores A."/>
            <person name="Montero E."/>
            <person name="Harb O.S."/>
            <person name="Le Roch K.G."/>
            <person name="Mamoun C.B."/>
        </authorList>
    </citation>
    <scope>NUCLEOTIDE SEQUENCE</scope>
    <source>
        <strain evidence="3">WA1</strain>
    </source>
</reference>
<keyword evidence="1" id="KW-0863">Zinc-finger</keyword>
<evidence type="ECO:0000256" key="1">
    <source>
        <dbReference type="PROSITE-ProRule" id="PRU00723"/>
    </source>
</evidence>
<organism evidence="3 4">
    <name type="scientific">Babesia duncani</name>
    <dbReference type="NCBI Taxonomy" id="323732"/>
    <lineage>
        <taxon>Eukaryota</taxon>
        <taxon>Sar</taxon>
        <taxon>Alveolata</taxon>
        <taxon>Apicomplexa</taxon>
        <taxon>Aconoidasida</taxon>
        <taxon>Piroplasmida</taxon>
        <taxon>Babesiidae</taxon>
        <taxon>Babesia</taxon>
    </lineage>
</organism>
<dbReference type="GO" id="GO:0008270">
    <property type="term" value="F:zinc ion binding"/>
    <property type="evidence" value="ECO:0007669"/>
    <property type="project" value="UniProtKB-KW"/>
</dbReference>
<dbReference type="InterPro" id="IPR000571">
    <property type="entry name" value="Znf_CCCH"/>
</dbReference>
<dbReference type="AlphaFoldDB" id="A0AAD9UPT9"/>
<dbReference type="EMBL" id="JALLKP010000001">
    <property type="protein sequence ID" value="KAK2197217.1"/>
    <property type="molecule type" value="Genomic_DNA"/>
</dbReference>
<name>A0AAD9UPT9_9APIC</name>
<dbReference type="KEGG" id="bdw:94334514"/>
<dbReference type="PROSITE" id="PS50103">
    <property type="entry name" value="ZF_C3H1"/>
    <property type="match status" value="1"/>
</dbReference>
<comment type="caution">
    <text evidence="3">The sequence shown here is derived from an EMBL/GenBank/DDBJ whole genome shotgun (WGS) entry which is preliminary data.</text>
</comment>
<feature type="domain" description="C3H1-type" evidence="2">
    <location>
        <begin position="15"/>
        <end position="56"/>
    </location>
</feature>
<evidence type="ECO:0000313" key="4">
    <source>
        <dbReference type="Proteomes" id="UP001214638"/>
    </source>
</evidence>
<dbReference type="SUPFAM" id="SSF50978">
    <property type="entry name" value="WD40 repeat-like"/>
    <property type="match status" value="1"/>
</dbReference>
<dbReference type="Gene3D" id="2.130.10.10">
    <property type="entry name" value="YVTN repeat-like/Quinoprotein amine dehydrogenase"/>
    <property type="match status" value="1"/>
</dbReference>
<evidence type="ECO:0000259" key="2">
    <source>
        <dbReference type="PROSITE" id="PS50103"/>
    </source>
</evidence>
<dbReference type="GeneID" id="94334514"/>
<proteinExistence type="predicted"/>